<evidence type="ECO:0000313" key="2">
    <source>
        <dbReference type="EMBL" id="KIX04570.1"/>
    </source>
</evidence>
<dbReference type="Proteomes" id="UP000053617">
    <property type="component" value="Unassembled WGS sequence"/>
</dbReference>
<reference evidence="2 3" key="1">
    <citation type="submission" date="2015-01" db="EMBL/GenBank/DDBJ databases">
        <title>The Genome Sequence of Rhinocladiella mackenzie CBS 650.93.</title>
        <authorList>
            <consortium name="The Broad Institute Genomics Platform"/>
            <person name="Cuomo C."/>
            <person name="de Hoog S."/>
            <person name="Gorbushina A."/>
            <person name="Stielow B."/>
            <person name="Teixiera M."/>
            <person name="Abouelleil A."/>
            <person name="Chapman S.B."/>
            <person name="Priest M."/>
            <person name="Young S.K."/>
            <person name="Wortman J."/>
            <person name="Nusbaum C."/>
            <person name="Birren B."/>
        </authorList>
    </citation>
    <scope>NUCLEOTIDE SEQUENCE [LARGE SCALE GENOMIC DNA]</scope>
    <source>
        <strain evidence="2 3">CBS 650.93</strain>
    </source>
</reference>
<dbReference type="RefSeq" id="XP_013271706.1">
    <property type="nucleotide sequence ID" value="XM_013416252.1"/>
</dbReference>
<organism evidence="2 3">
    <name type="scientific">Rhinocladiella mackenziei CBS 650.93</name>
    <dbReference type="NCBI Taxonomy" id="1442369"/>
    <lineage>
        <taxon>Eukaryota</taxon>
        <taxon>Fungi</taxon>
        <taxon>Dikarya</taxon>
        <taxon>Ascomycota</taxon>
        <taxon>Pezizomycotina</taxon>
        <taxon>Eurotiomycetes</taxon>
        <taxon>Chaetothyriomycetidae</taxon>
        <taxon>Chaetothyriales</taxon>
        <taxon>Herpotrichiellaceae</taxon>
        <taxon>Rhinocladiella</taxon>
    </lineage>
</organism>
<protein>
    <submittedName>
        <fullName evidence="2">Uncharacterized protein</fullName>
    </submittedName>
</protein>
<evidence type="ECO:0000256" key="1">
    <source>
        <dbReference type="SAM" id="MobiDB-lite"/>
    </source>
</evidence>
<dbReference type="OrthoDB" id="4159979at2759"/>
<dbReference type="EMBL" id="KN847478">
    <property type="protein sequence ID" value="KIX04570.1"/>
    <property type="molecule type" value="Genomic_DNA"/>
</dbReference>
<sequence length="100" mass="11217">MHPKMKSLNTQLRKKGLEMVQEDVDPELGPLYTIHSLKAGISNTDVAYRLYYAGEVQKWSASRRKAIARAEKRIKAAEAAAQRERSKSESSKESTPEAPT</sequence>
<evidence type="ECO:0000313" key="3">
    <source>
        <dbReference type="Proteomes" id="UP000053617"/>
    </source>
</evidence>
<dbReference type="AlphaFoldDB" id="A0A0D2J6A4"/>
<gene>
    <name evidence="2" type="ORF">Z518_05440</name>
</gene>
<keyword evidence="3" id="KW-1185">Reference proteome</keyword>
<proteinExistence type="predicted"/>
<accession>A0A0D2J6A4</accession>
<name>A0A0D2J6A4_9EURO</name>
<dbReference type="VEuPathDB" id="FungiDB:Z518_05440"/>
<dbReference type="GeneID" id="25293511"/>
<dbReference type="HOGENOM" id="CLU_174947_0_0_1"/>
<feature type="region of interest" description="Disordered" evidence="1">
    <location>
        <begin position="75"/>
        <end position="100"/>
    </location>
</feature>